<comment type="caution">
    <text evidence="1">The sequence shown here is derived from an EMBL/GenBank/DDBJ whole genome shotgun (WGS) entry which is preliminary data.</text>
</comment>
<evidence type="ECO:0000313" key="2">
    <source>
        <dbReference type="Proteomes" id="UP001062846"/>
    </source>
</evidence>
<reference evidence="1" key="1">
    <citation type="submission" date="2022-02" db="EMBL/GenBank/DDBJ databases">
        <title>Plant Genome Project.</title>
        <authorList>
            <person name="Zhang R.-G."/>
        </authorList>
    </citation>
    <scope>NUCLEOTIDE SEQUENCE</scope>
    <source>
        <strain evidence="1">AT1</strain>
    </source>
</reference>
<gene>
    <name evidence="1" type="ORF">RHMOL_Rhmol02G0105000</name>
</gene>
<dbReference type="EMBL" id="CM046389">
    <property type="protein sequence ID" value="KAI8567234.1"/>
    <property type="molecule type" value="Genomic_DNA"/>
</dbReference>
<sequence>MIGMVHDAFGVPRHDGGIRDNAGLENMGLRPDKETKKFFKLLENAQRELYPNSQPYSGQQLDDGSYTLDNDVNWVRTDVDGVIVDDDYDNVGPEDGEEEEVDDSDEEEIDYSEEEEDCTDDDDDNDDDDFEENDEDGDHNKDD</sequence>
<proteinExistence type="predicted"/>
<organism evidence="1 2">
    <name type="scientific">Rhododendron molle</name>
    <name type="common">Chinese azalea</name>
    <name type="synonym">Azalea mollis</name>
    <dbReference type="NCBI Taxonomy" id="49168"/>
    <lineage>
        <taxon>Eukaryota</taxon>
        <taxon>Viridiplantae</taxon>
        <taxon>Streptophyta</taxon>
        <taxon>Embryophyta</taxon>
        <taxon>Tracheophyta</taxon>
        <taxon>Spermatophyta</taxon>
        <taxon>Magnoliopsida</taxon>
        <taxon>eudicotyledons</taxon>
        <taxon>Gunneridae</taxon>
        <taxon>Pentapetalae</taxon>
        <taxon>asterids</taxon>
        <taxon>Ericales</taxon>
        <taxon>Ericaceae</taxon>
        <taxon>Ericoideae</taxon>
        <taxon>Rhodoreae</taxon>
        <taxon>Rhododendron</taxon>
    </lineage>
</organism>
<accession>A0ACC0PQ80</accession>
<protein>
    <submittedName>
        <fullName evidence="1">Uncharacterized protein</fullName>
    </submittedName>
</protein>
<keyword evidence="2" id="KW-1185">Reference proteome</keyword>
<evidence type="ECO:0000313" key="1">
    <source>
        <dbReference type="EMBL" id="KAI8567234.1"/>
    </source>
</evidence>
<name>A0ACC0PQ80_RHOML</name>
<dbReference type="Proteomes" id="UP001062846">
    <property type="component" value="Chromosome 2"/>
</dbReference>